<name>A0A076MPU2_AMYME</name>
<dbReference type="PATRIC" id="fig|1068978.7.peg.800"/>
<dbReference type="Proteomes" id="UP000062973">
    <property type="component" value="Chromosome"/>
</dbReference>
<evidence type="ECO:0000313" key="2">
    <source>
        <dbReference type="Proteomes" id="UP000062973"/>
    </source>
</evidence>
<dbReference type="RefSeq" id="WP_017986716.1">
    <property type="nucleotide sequence ID" value="NZ_AQUL01000001.1"/>
</dbReference>
<evidence type="ECO:0000313" key="1">
    <source>
        <dbReference type="EMBL" id="AIJ20855.1"/>
    </source>
</evidence>
<protein>
    <submittedName>
        <fullName evidence="1">Uncharacterized protein</fullName>
    </submittedName>
</protein>
<dbReference type="OrthoDB" id="3695671at2"/>
<dbReference type="KEGG" id="amq:AMETH_0763"/>
<accession>A0A076MPU2</accession>
<proteinExistence type="predicted"/>
<dbReference type="AlphaFoldDB" id="A0A076MPU2"/>
<dbReference type="HOGENOM" id="CLU_2581966_0_0_11"/>
<organism evidence="1 2">
    <name type="scientific">Amycolatopsis methanolica 239</name>
    <dbReference type="NCBI Taxonomy" id="1068978"/>
    <lineage>
        <taxon>Bacteria</taxon>
        <taxon>Bacillati</taxon>
        <taxon>Actinomycetota</taxon>
        <taxon>Actinomycetes</taxon>
        <taxon>Pseudonocardiales</taxon>
        <taxon>Pseudonocardiaceae</taxon>
        <taxon>Amycolatopsis</taxon>
        <taxon>Amycolatopsis methanolica group</taxon>
    </lineage>
</organism>
<sequence>MGRQWFPYVRAGVLERVERMVARAARDGALPAAEALVVLGAWQALLERHGGPDGRCALCRRTSRRLCGVWQVAVAYFVRPDAP</sequence>
<gene>
    <name evidence="1" type="ORF">AMETH_0763</name>
</gene>
<keyword evidence="2" id="KW-1185">Reference proteome</keyword>
<reference evidence="1 2" key="1">
    <citation type="submission" date="2014-07" db="EMBL/GenBank/DDBJ databases">
        <title>Whole Genome Sequence of the Amycolatopsis methanolica 239.</title>
        <authorList>
            <person name="Tang B."/>
        </authorList>
    </citation>
    <scope>NUCLEOTIDE SEQUENCE [LARGE SCALE GENOMIC DNA]</scope>
    <source>
        <strain evidence="1 2">239</strain>
    </source>
</reference>
<dbReference type="EMBL" id="CP009110">
    <property type="protein sequence ID" value="AIJ20855.1"/>
    <property type="molecule type" value="Genomic_DNA"/>
</dbReference>